<dbReference type="InterPro" id="IPR036291">
    <property type="entry name" value="NAD(P)-bd_dom_sf"/>
</dbReference>
<dbReference type="CDD" id="cd05355">
    <property type="entry name" value="SDR_c1"/>
    <property type="match status" value="1"/>
</dbReference>
<dbReference type="Proteomes" id="UP000031366">
    <property type="component" value="Unassembled WGS sequence"/>
</dbReference>
<organism evidence="3 4">
    <name type="scientific">Clostridium argentinense CDC 2741</name>
    <dbReference type="NCBI Taxonomy" id="1418104"/>
    <lineage>
        <taxon>Bacteria</taxon>
        <taxon>Bacillati</taxon>
        <taxon>Bacillota</taxon>
        <taxon>Clostridia</taxon>
        <taxon>Eubacteriales</taxon>
        <taxon>Clostridiaceae</taxon>
        <taxon>Clostridium</taxon>
    </lineage>
</organism>
<name>A0A0C1U3R1_9CLOT</name>
<dbReference type="RefSeq" id="WP_039633406.1">
    <property type="nucleotide sequence ID" value="NZ_AYSO01000017.1"/>
</dbReference>
<gene>
    <name evidence="3" type="ORF">U732_1620</name>
</gene>
<dbReference type="FunFam" id="3.40.50.720:FF:000084">
    <property type="entry name" value="Short-chain dehydrogenase reductase"/>
    <property type="match status" value="1"/>
</dbReference>
<evidence type="ECO:0000256" key="1">
    <source>
        <dbReference type="ARBA" id="ARBA00006484"/>
    </source>
</evidence>
<keyword evidence="4" id="KW-1185">Reference proteome</keyword>
<dbReference type="AlphaFoldDB" id="A0A0C1U3R1"/>
<keyword evidence="2" id="KW-0560">Oxidoreductase</keyword>
<proteinExistence type="inferred from homology"/>
<dbReference type="OrthoDB" id="9803333at2"/>
<comment type="similarity">
    <text evidence="1">Belongs to the short-chain dehydrogenases/reductases (SDR) family.</text>
</comment>
<dbReference type="PANTHER" id="PTHR48107:SF16">
    <property type="entry name" value="NADPH-DEPENDENT ALDEHYDE REDUCTASE 1, CHLOROPLASTIC"/>
    <property type="match status" value="1"/>
</dbReference>
<dbReference type="NCBIfam" id="NF005214">
    <property type="entry name" value="PRK06701.1"/>
    <property type="match status" value="1"/>
</dbReference>
<dbReference type="InterPro" id="IPR020904">
    <property type="entry name" value="Sc_DH/Rdtase_CS"/>
</dbReference>
<dbReference type="Pfam" id="PF13561">
    <property type="entry name" value="adh_short_C2"/>
    <property type="match status" value="1"/>
</dbReference>
<dbReference type="PRINTS" id="PR00080">
    <property type="entry name" value="SDRFAMILY"/>
</dbReference>
<dbReference type="EMBL" id="AYSO01000017">
    <property type="protein sequence ID" value="KIE46118.1"/>
    <property type="molecule type" value="Genomic_DNA"/>
</dbReference>
<dbReference type="PANTHER" id="PTHR48107">
    <property type="entry name" value="NADPH-DEPENDENT ALDEHYDE REDUCTASE-LIKE PROTEIN, CHLOROPLASTIC-RELATED"/>
    <property type="match status" value="1"/>
</dbReference>
<dbReference type="InterPro" id="IPR002347">
    <property type="entry name" value="SDR_fam"/>
</dbReference>
<dbReference type="Gene3D" id="3.40.50.720">
    <property type="entry name" value="NAD(P)-binding Rossmann-like Domain"/>
    <property type="match status" value="1"/>
</dbReference>
<dbReference type="GO" id="GO:0016614">
    <property type="term" value="F:oxidoreductase activity, acting on CH-OH group of donors"/>
    <property type="evidence" value="ECO:0007669"/>
    <property type="project" value="UniProtKB-ARBA"/>
</dbReference>
<reference evidence="3 4" key="1">
    <citation type="journal article" date="2015" name="Infect. Genet. Evol.">
        <title>Genomic sequences of six botulinum neurotoxin-producing strains representing three clostridial species illustrate the mobility and diversity of botulinum neurotoxin genes.</title>
        <authorList>
            <person name="Smith T.J."/>
            <person name="Hill K.K."/>
            <person name="Xie G."/>
            <person name="Foley B.T."/>
            <person name="Williamson C.H."/>
            <person name="Foster J.T."/>
            <person name="Johnson S.L."/>
            <person name="Chertkov O."/>
            <person name="Teshima H."/>
            <person name="Gibbons H.S."/>
            <person name="Johnsky L.A."/>
            <person name="Karavis M.A."/>
            <person name="Smith L.A."/>
        </authorList>
    </citation>
    <scope>NUCLEOTIDE SEQUENCE [LARGE SCALE GENOMIC DNA]</scope>
    <source>
        <strain evidence="3 4">CDC 2741</strain>
    </source>
</reference>
<sequence length="291" mass="32007">MDINFINNFPKKLQPQHQNKQPGIESLMNPLPIYDDESYIPSNKLKDKVVLITGGDSGIGRAISVLFAKEGAKIAISYLDEEEDAMETKNIIEKYNGQCILLPGDIGDENVCNNIVEETIKSFQKIDILINNAGEQHVQQKIEDITKEQLERTFKTNLFSMFYMTKAALKYILPGGNIINTTSITAYEGHKTLIDYSCTKGAIVTFTRSMALSLQDKQIRVNAVAPGPIWTPLIPASFNESEVGQFGSNSPSKRPGQPVELAGAYLYLASDLSSYVSGEIIHVNGGTVING</sequence>
<dbReference type="PROSITE" id="PS00061">
    <property type="entry name" value="ADH_SHORT"/>
    <property type="match status" value="1"/>
</dbReference>
<comment type="caution">
    <text evidence="3">The sequence shown here is derived from an EMBL/GenBank/DDBJ whole genome shotgun (WGS) entry which is preliminary data.</text>
</comment>
<accession>A0A0C1U3R1</accession>
<dbReference type="PRINTS" id="PR00081">
    <property type="entry name" value="GDHRDH"/>
</dbReference>
<dbReference type="STRING" id="29341.RSJ17_11080"/>
<evidence type="ECO:0000313" key="4">
    <source>
        <dbReference type="Proteomes" id="UP000031366"/>
    </source>
</evidence>
<evidence type="ECO:0000313" key="3">
    <source>
        <dbReference type="EMBL" id="KIE46118.1"/>
    </source>
</evidence>
<dbReference type="SUPFAM" id="SSF51735">
    <property type="entry name" value="NAD(P)-binding Rossmann-fold domains"/>
    <property type="match status" value="1"/>
</dbReference>
<dbReference type="GO" id="GO:0008206">
    <property type="term" value="P:bile acid metabolic process"/>
    <property type="evidence" value="ECO:0007669"/>
    <property type="project" value="UniProtKB-ARBA"/>
</dbReference>
<evidence type="ECO:0000256" key="2">
    <source>
        <dbReference type="ARBA" id="ARBA00023002"/>
    </source>
</evidence>
<protein>
    <submittedName>
        <fullName evidence="3">Short chain dehydrogenase family protein</fullName>
    </submittedName>
</protein>